<dbReference type="PANTHER" id="PTHR43827">
    <property type="entry name" value="2,5-DIKETO-D-GLUCONIC ACID REDUCTASE"/>
    <property type="match status" value="1"/>
</dbReference>
<dbReference type="PIRSF" id="PIRSF000097">
    <property type="entry name" value="AKR"/>
    <property type="match status" value="1"/>
</dbReference>
<dbReference type="InterPro" id="IPR023210">
    <property type="entry name" value="NADP_OxRdtase_dom"/>
</dbReference>
<dbReference type="PANTHER" id="PTHR43827:SF3">
    <property type="entry name" value="NADP-DEPENDENT OXIDOREDUCTASE DOMAIN-CONTAINING PROTEIN"/>
    <property type="match status" value="1"/>
</dbReference>
<comment type="similarity">
    <text evidence="1">Belongs to the aldo/keto reductase family.</text>
</comment>
<protein>
    <submittedName>
        <fullName evidence="5">Diketogulonate reductase-like aldo/keto reductase</fullName>
    </submittedName>
</protein>
<evidence type="ECO:0000256" key="1">
    <source>
        <dbReference type="ARBA" id="ARBA00007905"/>
    </source>
</evidence>
<name>A0ABS4SBA0_9BACI</name>
<dbReference type="Gene3D" id="3.20.20.100">
    <property type="entry name" value="NADP-dependent oxidoreductase domain"/>
    <property type="match status" value="1"/>
</dbReference>
<gene>
    <name evidence="5" type="ORF">J2Z81_002749</name>
</gene>
<dbReference type="Proteomes" id="UP001519294">
    <property type="component" value="Unassembled WGS sequence"/>
</dbReference>
<dbReference type="PROSITE" id="PS00798">
    <property type="entry name" value="ALDOKETO_REDUCTASE_1"/>
    <property type="match status" value="1"/>
</dbReference>
<dbReference type="Pfam" id="PF00248">
    <property type="entry name" value="Aldo_ket_red"/>
    <property type="match status" value="1"/>
</dbReference>
<dbReference type="SUPFAM" id="SSF51430">
    <property type="entry name" value="NAD(P)-linked oxidoreductase"/>
    <property type="match status" value="1"/>
</dbReference>
<evidence type="ECO:0000256" key="2">
    <source>
        <dbReference type="ARBA" id="ARBA00022857"/>
    </source>
</evidence>
<dbReference type="PRINTS" id="PR00069">
    <property type="entry name" value="ALDKETRDTASE"/>
</dbReference>
<keyword evidence="6" id="KW-1185">Reference proteome</keyword>
<proteinExistence type="inferred from homology"/>
<organism evidence="5 6">
    <name type="scientific">Virgibacillus alimentarius</name>
    <dbReference type="NCBI Taxonomy" id="698769"/>
    <lineage>
        <taxon>Bacteria</taxon>
        <taxon>Bacillati</taxon>
        <taxon>Bacillota</taxon>
        <taxon>Bacilli</taxon>
        <taxon>Bacillales</taxon>
        <taxon>Bacillaceae</taxon>
        <taxon>Virgibacillus</taxon>
    </lineage>
</organism>
<keyword evidence="3" id="KW-0560">Oxidoreductase</keyword>
<evidence type="ECO:0000256" key="3">
    <source>
        <dbReference type="ARBA" id="ARBA00023002"/>
    </source>
</evidence>
<evidence type="ECO:0000313" key="5">
    <source>
        <dbReference type="EMBL" id="MBP2258765.1"/>
    </source>
</evidence>
<evidence type="ECO:0000259" key="4">
    <source>
        <dbReference type="Pfam" id="PF00248"/>
    </source>
</evidence>
<sequence length="274" mass="31607">MTNIPLKTLYNGVSVPQLGLGVYKVPPEDVYQTVSSALKAGYRHIDTASYYENENGVGKAIKDSGIPREKLFITTKVWNDDHGYDRTLQAFEKSMEKLNMDYVDLYLIHWPIPEIFPETWKALEKLYKDGRVKAIGVSNFLDHHLQTLLTDAKIKPVVNQIELHPKLIQKQTVEFCRENDIAVESWSPLGRARYLDDVILEKLAKKYDKTVAQIMIRWHIQHDFIVIPKSTKAKRQAENMAVFDFELSPEDMKQIDGMDEGFRIGSHPDEIMNK</sequence>
<dbReference type="PROSITE" id="PS00063">
    <property type="entry name" value="ALDOKETO_REDUCTASE_3"/>
    <property type="match status" value="1"/>
</dbReference>
<feature type="domain" description="NADP-dependent oxidoreductase" evidence="4">
    <location>
        <begin position="23"/>
        <end position="259"/>
    </location>
</feature>
<comment type="caution">
    <text evidence="5">The sequence shown here is derived from an EMBL/GenBank/DDBJ whole genome shotgun (WGS) entry which is preliminary data.</text>
</comment>
<dbReference type="InterPro" id="IPR036812">
    <property type="entry name" value="NAD(P)_OxRdtase_dom_sf"/>
</dbReference>
<dbReference type="EMBL" id="JAGIKX010000035">
    <property type="protein sequence ID" value="MBP2258765.1"/>
    <property type="molecule type" value="Genomic_DNA"/>
</dbReference>
<keyword evidence="2" id="KW-0521">NADP</keyword>
<dbReference type="PROSITE" id="PS00062">
    <property type="entry name" value="ALDOKETO_REDUCTASE_2"/>
    <property type="match status" value="1"/>
</dbReference>
<evidence type="ECO:0000313" key="6">
    <source>
        <dbReference type="Proteomes" id="UP001519294"/>
    </source>
</evidence>
<accession>A0ABS4SBA0</accession>
<dbReference type="InterPro" id="IPR020471">
    <property type="entry name" value="AKR"/>
</dbReference>
<reference evidence="5 6" key="1">
    <citation type="submission" date="2021-03" db="EMBL/GenBank/DDBJ databases">
        <title>Genomic Encyclopedia of Type Strains, Phase IV (KMG-IV): sequencing the most valuable type-strain genomes for metagenomic binning, comparative biology and taxonomic classification.</title>
        <authorList>
            <person name="Goeker M."/>
        </authorList>
    </citation>
    <scope>NUCLEOTIDE SEQUENCE [LARGE SCALE GENOMIC DNA]</scope>
    <source>
        <strain evidence="5 6">DSM 25790</strain>
    </source>
</reference>
<dbReference type="InterPro" id="IPR018170">
    <property type="entry name" value="Aldo/ket_reductase_CS"/>
</dbReference>